<feature type="signal peptide" evidence="2">
    <location>
        <begin position="1"/>
        <end position="23"/>
    </location>
</feature>
<feature type="chain" id="PRO_5039914077" evidence="2">
    <location>
        <begin position="24"/>
        <end position="201"/>
    </location>
</feature>
<dbReference type="InterPro" id="IPR047773">
    <property type="entry name" value="YHYH_dom_bact"/>
</dbReference>
<evidence type="ECO:0000256" key="1">
    <source>
        <dbReference type="SAM" id="MobiDB-lite"/>
    </source>
</evidence>
<evidence type="ECO:0000313" key="5">
    <source>
        <dbReference type="Proteomes" id="UP001056756"/>
    </source>
</evidence>
<evidence type="ECO:0000313" key="4">
    <source>
        <dbReference type="EMBL" id="URN93833.1"/>
    </source>
</evidence>
<evidence type="ECO:0000256" key="2">
    <source>
        <dbReference type="SAM" id="SignalP"/>
    </source>
</evidence>
<dbReference type="InterPro" id="IPR012854">
    <property type="entry name" value="Cu_amine_oxidase-like_N"/>
</dbReference>
<feature type="region of interest" description="Disordered" evidence="1">
    <location>
        <begin position="54"/>
        <end position="89"/>
    </location>
</feature>
<keyword evidence="2" id="KW-0732">Signal</keyword>
<sequence length="201" mass="21389">MKKSIQVVIVFVLSIVLLVPTTAAHSGRTDANGGHNCSAKSKSKGLCTGYHYHSGSSSTKSSTSSGTSSSSNSSTKKNNGGSSTSKTSTVKKEEYIKSTVKLYVNDVLVKLDNDILVKDNSNYFPVRDVVKAIGATLEIDNAAKVIKLTKDKKSATLSLSSKNVISKNNTTYAPIRDIVGDLGATITFDKDNNRIYVSITS</sequence>
<dbReference type="SUPFAM" id="SSF55383">
    <property type="entry name" value="Copper amine oxidase, domain N"/>
    <property type="match status" value="1"/>
</dbReference>
<dbReference type="Gene3D" id="3.30.457.10">
    <property type="entry name" value="Copper amine oxidase-like, N-terminal domain"/>
    <property type="match status" value="1"/>
</dbReference>
<organism evidence="4 5">
    <name type="scientific">Candidatus Pristimantibacillus lignocellulolyticus</name>
    <dbReference type="NCBI Taxonomy" id="2994561"/>
    <lineage>
        <taxon>Bacteria</taxon>
        <taxon>Bacillati</taxon>
        <taxon>Bacillota</taxon>
        <taxon>Bacilli</taxon>
        <taxon>Bacillales</taxon>
        <taxon>Paenibacillaceae</taxon>
        <taxon>Candidatus Pristimantibacillus</taxon>
    </lineage>
</organism>
<evidence type="ECO:0000259" key="3">
    <source>
        <dbReference type="Pfam" id="PF07833"/>
    </source>
</evidence>
<feature type="domain" description="Copper amine oxidase-like N-terminal" evidence="3">
    <location>
        <begin position="104"/>
        <end position="197"/>
    </location>
</feature>
<name>A0A9J6ZDC8_9BACL</name>
<dbReference type="Proteomes" id="UP001056756">
    <property type="component" value="Chromosome"/>
</dbReference>
<dbReference type="EMBL" id="CP097899">
    <property type="protein sequence ID" value="URN93833.1"/>
    <property type="molecule type" value="Genomic_DNA"/>
</dbReference>
<dbReference type="InterPro" id="IPR036582">
    <property type="entry name" value="Mao_N_sf"/>
</dbReference>
<gene>
    <name evidence="4" type="ORF">NAG76_18680</name>
</gene>
<accession>A0A9J6ZDC8</accession>
<dbReference type="AlphaFoldDB" id="A0A9J6ZDC8"/>
<proteinExistence type="predicted"/>
<dbReference type="KEGG" id="plig:NAG76_18680"/>
<reference evidence="4" key="1">
    <citation type="submission" date="2022-05" db="EMBL/GenBank/DDBJ databases">
        <title>Novel bacterial taxa in a minimal lignocellulolytic consortium and its capacity to transform plastics disclosed by genome-resolved metagenomics.</title>
        <authorList>
            <person name="Rodriguez C.A.D."/>
            <person name="Diaz-Garcia L."/>
            <person name="Herrera K."/>
            <person name="Tarazona N.A."/>
            <person name="Sproer C."/>
            <person name="Overmann J."/>
            <person name="Jimenez D.J."/>
        </authorList>
    </citation>
    <scope>NUCLEOTIDE SEQUENCE</scope>
    <source>
        <strain evidence="4">MAG5</strain>
    </source>
</reference>
<feature type="compositionally biased region" description="Low complexity" evidence="1">
    <location>
        <begin position="54"/>
        <end position="88"/>
    </location>
</feature>
<dbReference type="NCBIfam" id="NF033223">
    <property type="entry name" value="YHYH_alt"/>
    <property type="match status" value="1"/>
</dbReference>
<protein>
    <submittedName>
        <fullName evidence="4">Copper amine oxidase N-terminal domain-containing protein</fullName>
    </submittedName>
</protein>
<dbReference type="Pfam" id="PF07833">
    <property type="entry name" value="Cu_amine_oxidN1"/>
    <property type="match status" value="1"/>
</dbReference>